<dbReference type="Proteomes" id="UP001432099">
    <property type="component" value="Chromosome"/>
</dbReference>
<dbReference type="PROSITE" id="PS51257">
    <property type="entry name" value="PROKAR_LIPOPROTEIN"/>
    <property type="match status" value="1"/>
</dbReference>
<keyword evidence="1" id="KW-1133">Transmembrane helix</keyword>
<keyword evidence="3" id="KW-1185">Reference proteome</keyword>
<sequence>MKQGSLSLIGAMIGCLGLIISSKELMDILWPFGPYVVFIFRLAYVVASGILCYLSFKLLVLNLKGKHQA</sequence>
<dbReference type="RefSeq" id="WP_338617680.1">
    <property type="nucleotide sequence ID" value="NZ_AP028127.1"/>
</dbReference>
<keyword evidence="1" id="KW-0472">Membrane</keyword>
<keyword evidence="1" id="KW-0812">Transmembrane</keyword>
<evidence type="ECO:0000256" key="1">
    <source>
        <dbReference type="SAM" id="Phobius"/>
    </source>
</evidence>
<organism evidence="2 3">
    <name type="scientific">Turicibacter faecis</name>
    <dbReference type="NCBI Taxonomy" id="2963365"/>
    <lineage>
        <taxon>Bacteria</taxon>
        <taxon>Bacillati</taxon>
        <taxon>Bacillota</taxon>
        <taxon>Erysipelotrichia</taxon>
        <taxon>Erysipelotrichales</taxon>
        <taxon>Turicibacteraceae</taxon>
        <taxon>Turicibacter</taxon>
    </lineage>
</organism>
<gene>
    <name evidence="2" type="ORF">T23_21240</name>
</gene>
<proteinExistence type="predicted"/>
<dbReference type="EMBL" id="AP028127">
    <property type="protein sequence ID" value="BEH92022.1"/>
    <property type="molecule type" value="Genomic_DNA"/>
</dbReference>
<feature type="transmembrane region" description="Helical" evidence="1">
    <location>
        <begin position="32"/>
        <end position="56"/>
    </location>
</feature>
<protein>
    <submittedName>
        <fullName evidence="2">Uncharacterized protein</fullName>
    </submittedName>
</protein>
<evidence type="ECO:0000313" key="3">
    <source>
        <dbReference type="Proteomes" id="UP001432099"/>
    </source>
</evidence>
<name>A0ABN6ZKW9_9FIRM</name>
<evidence type="ECO:0000313" key="2">
    <source>
        <dbReference type="EMBL" id="BEH92022.1"/>
    </source>
</evidence>
<reference evidence="2" key="1">
    <citation type="journal article" date="2024" name="Int. J. Syst. Evol. Microbiol.">
        <title>Turicibacter faecis sp. nov., isolated from faeces of heart failure mouse model.</title>
        <authorList>
            <person name="Imamura Y."/>
            <person name="Motooka D."/>
            <person name="Nakajima Y."/>
            <person name="Ito S."/>
            <person name="Kitakaze M."/>
            <person name="Iida T."/>
            <person name="Nakamura S."/>
        </authorList>
    </citation>
    <scope>NUCLEOTIDE SEQUENCE</scope>
    <source>
        <strain evidence="2">TC023</strain>
    </source>
</reference>
<accession>A0ABN6ZKW9</accession>